<protein>
    <recommendedName>
        <fullName evidence="4">Secreted protein</fullName>
    </recommendedName>
</protein>
<dbReference type="Proteomes" id="UP001285908">
    <property type="component" value="Unassembled WGS sequence"/>
</dbReference>
<feature type="signal peptide" evidence="1">
    <location>
        <begin position="1"/>
        <end position="22"/>
    </location>
</feature>
<proteinExistence type="predicted"/>
<accession>A0AAJ0I6W9</accession>
<organism evidence="2 3">
    <name type="scientific">Neurospora hispaniola</name>
    <dbReference type="NCBI Taxonomy" id="588809"/>
    <lineage>
        <taxon>Eukaryota</taxon>
        <taxon>Fungi</taxon>
        <taxon>Dikarya</taxon>
        <taxon>Ascomycota</taxon>
        <taxon>Pezizomycotina</taxon>
        <taxon>Sordariomycetes</taxon>
        <taxon>Sordariomycetidae</taxon>
        <taxon>Sordariales</taxon>
        <taxon>Sordariaceae</taxon>
        <taxon>Neurospora</taxon>
    </lineage>
</organism>
<name>A0AAJ0I6W9_9PEZI</name>
<dbReference type="AlphaFoldDB" id="A0AAJ0I6W9"/>
<dbReference type="GeneID" id="87875037"/>
<sequence>MLLLLSSSPVLISPLISRYVHAETSAGLMSCNQKRVCPHLKGSAPDAKPVSVSVSAELPATDPLSRCPDSSAGRNCPRLCIYSW</sequence>
<keyword evidence="1" id="KW-0732">Signal</keyword>
<evidence type="ECO:0000256" key="1">
    <source>
        <dbReference type="SAM" id="SignalP"/>
    </source>
</evidence>
<keyword evidence="3" id="KW-1185">Reference proteome</keyword>
<dbReference type="EMBL" id="JAULSX010000005">
    <property type="protein sequence ID" value="KAK3491260.1"/>
    <property type="molecule type" value="Genomic_DNA"/>
</dbReference>
<dbReference type="RefSeq" id="XP_062692443.1">
    <property type="nucleotide sequence ID" value="XM_062837415.1"/>
</dbReference>
<comment type="caution">
    <text evidence="2">The sequence shown here is derived from an EMBL/GenBank/DDBJ whole genome shotgun (WGS) entry which is preliminary data.</text>
</comment>
<reference evidence="2 3" key="1">
    <citation type="journal article" date="2023" name="Mol. Phylogenet. Evol.">
        <title>Genome-scale phylogeny and comparative genomics of the fungal order Sordariales.</title>
        <authorList>
            <person name="Hensen N."/>
            <person name="Bonometti L."/>
            <person name="Westerberg I."/>
            <person name="Brannstrom I.O."/>
            <person name="Guillou S."/>
            <person name="Cros-Aarteil S."/>
            <person name="Calhoun S."/>
            <person name="Haridas S."/>
            <person name="Kuo A."/>
            <person name="Mondo S."/>
            <person name="Pangilinan J."/>
            <person name="Riley R."/>
            <person name="LaButti K."/>
            <person name="Andreopoulos B."/>
            <person name="Lipzen A."/>
            <person name="Chen C."/>
            <person name="Yan M."/>
            <person name="Daum C."/>
            <person name="Ng V."/>
            <person name="Clum A."/>
            <person name="Steindorff A."/>
            <person name="Ohm R.A."/>
            <person name="Martin F."/>
            <person name="Silar P."/>
            <person name="Natvig D.O."/>
            <person name="Lalanne C."/>
            <person name="Gautier V."/>
            <person name="Ament-Velasquez S.L."/>
            <person name="Kruys A."/>
            <person name="Hutchinson M.I."/>
            <person name="Powell A.J."/>
            <person name="Barry K."/>
            <person name="Miller A.N."/>
            <person name="Grigoriev I.V."/>
            <person name="Debuchy R."/>
            <person name="Gladieux P."/>
            <person name="Hiltunen Thoren M."/>
            <person name="Johannesson H."/>
        </authorList>
    </citation>
    <scope>NUCLEOTIDE SEQUENCE [LARGE SCALE GENOMIC DNA]</scope>
    <source>
        <strain evidence="2 3">FGSC 10403</strain>
    </source>
</reference>
<gene>
    <name evidence="2" type="ORF">B0T23DRAFT_383502</name>
</gene>
<evidence type="ECO:0000313" key="3">
    <source>
        <dbReference type="Proteomes" id="UP001285908"/>
    </source>
</evidence>
<feature type="chain" id="PRO_5042522170" description="Secreted protein" evidence="1">
    <location>
        <begin position="23"/>
        <end position="84"/>
    </location>
</feature>
<evidence type="ECO:0008006" key="4">
    <source>
        <dbReference type="Google" id="ProtNLM"/>
    </source>
</evidence>
<evidence type="ECO:0000313" key="2">
    <source>
        <dbReference type="EMBL" id="KAK3491260.1"/>
    </source>
</evidence>